<gene>
    <name evidence="3" type="ORF">myaer102_38570</name>
</gene>
<organism evidence="3 4">
    <name type="scientific">Microcystis viridis NIES-102</name>
    <dbReference type="NCBI Taxonomy" id="213615"/>
    <lineage>
        <taxon>Bacteria</taxon>
        <taxon>Bacillati</taxon>
        <taxon>Cyanobacteriota</taxon>
        <taxon>Cyanophyceae</taxon>
        <taxon>Oscillatoriophycideae</taxon>
        <taxon>Chroococcales</taxon>
        <taxon>Microcystaceae</taxon>
        <taxon>Microcystis</taxon>
    </lineage>
</organism>
<feature type="region of interest" description="Disordered" evidence="1">
    <location>
        <begin position="1"/>
        <end position="37"/>
    </location>
</feature>
<dbReference type="InterPro" id="IPR022051">
    <property type="entry name" value="DUF3611"/>
</dbReference>
<evidence type="ECO:0008006" key="5">
    <source>
        <dbReference type="Google" id="ProtNLM"/>
    </source>
</evidence>
<name>A0A3G9K2S2_MICVR</name>
<feature type="transmembrane region" description="Helical" evidence="2">
    <location>
        <begin position="195"/>
        <end position="218"/>
    </location>
</feature>
<reference evidence="3 4" key="1">
    <citation type="submission" date="2018-11" db="EMBL/GenBank/DDBJ databases">
        <title>Complete genome sequence of Microcystis aeruginosa NIES-102.</title>
        <authorList>
            <person name="Yamaguchi H."/>
            <person name="Suzuki S."/>
            <person name="Kawachi M."/>
        </authorList>
    </citation>
    <scope>NUCLEOTIDE SEQUENCE [LARGE SCALE GENOMIC DNA]</scope>
    <source>
        <strain evidence="3 4">NIES-102</strain>
    </source>
</reference>
<accession>A0A3G9K2S2</accession>
<dbReference type="Proteomes" id="UP000278152">
    <property type="component" value="Chromosome"/>
</dbReference>
<keyword evidence="2" id="KW-1133">Transmembrane helix</keyword>
<feature type="transmembrane region" description="Helical" evidence="2">
    <location>
        <begin position="62"/>
        <end position="83"/>
    </location>
</feature>
<evidence type="ECO:0000256" key="1">
    <source>
        <dbReference type="SAM" id="MobiDB-lite"/>
    </source>
</evidence>
<dbReference type="EMBL" id="AP019314">
    <property type="protein sequence ID" value="BBH41254.1"/>
    <property type="molecule type" value="Genomic_DNA"/>
</dbReference>
<evidence type="ECO:0000256" key="2">
    <source>
        <dbReference type="SAM" id="Phobius"/>
    </source>
</evidence>
<keyword evidence="2" id="KW-0472">Membrane</keyword>
<keyword evidence="2" id="KW-0812">Transmembrane</keyword>
<dbReference type="AlphaFoldDB" id="A0A3G9K2S2"/>
<proteinExistence type="predicted"/>
<dbReference type="PANTHER" id="PTHR34548">
    <property type="entry name" value="PROTEIN TIC 21, CHLOROPLASTIC"/>
    <property type="match status" value="1"/>
</dbReference>
<dbReference type="Pfam" id="PF12263">
    <property type="entry name" value="DUF3611"/>
    <property type="match status" value="1"/>
</dbReference>
<sequence>MGKKKDENRSRPDLPNPSLTPMRDKQSEITNISTPRDSDLYSLPPAVQRAANILLRQGRIGFWTQIVLGVISGVLLLIATASLLGTRQRTSGIEIGVLCAIGGAGFLVVAIFFSSRYMKIARQMLRGDQDSRPKKSDTIQLIRQGLIANIIGMFLTILGAQALAGIVLIKSLNVPQGTFNVASNPSQFVNSVDLLIVQANTNTILAHFTGIVTSLWLLNRITSK</sequence>
<feature type="compositionally biased region" description="Basic and acidic residues" evidence="1">
    <location>
        <begin position="1"/>
        <end position="12"/>
    </location>
</feature>
<feature type="transmembrane region" description="Helical" evidence="2">
    <location>
        <begin position="146"/>
        <end position="169"/>
    </location>
</feature>
<dbReference type="KEGG" id="mvz:myaer102_38570"/>
<dbReference type="PANTHER" id="PTHR34548:SF2">
    <property type="entry name" value="PROTEIN TIC 21, CHLOROPLASTIC"/>
    <property type="match status" value="1"/>
</dbReference>
<evidence type="ECO:0000313" key="4">
    <source>
        <dbReference type="Proteomes" id="UP000278152"/>
    </source>
</evidence>
<protein>
    <recommendedName>
        <fullName evidence="5">DUF3611 family protein</fullName>
    </recommendedName>
</protein>
<evidence type="ECO:0000313" key="3">
    <source>
        <dbReference type="EMBL" id="BBH41254.1"/>
    </source>
</evidence>
<feature type="transmembrane region" description="Helical" evidence="2">
    <location>
        <begin position="95"/>
        <end position="114"/>
    </location>
</feature>